<keyword evidence="3" id="KW-0239">DNA-directed DNA polymerase</keyword>
<dbReference type="AlphaFoldDB" id="A0A076FA91"/>
<organism evidence="5 6">
    <name type="scientific">Campylobacter iguaniorum</name>
    <dbReference type="NCBI Taxonomy" id="1244531"/>
    <lineage>
        <taxon>Bacteria</taxon>
        <taxon>Pseudomonadati</taxon>
        <taxon>Campylobacterota</taxon>
        <taxon>Epsilonproteobacteria</taxon>
        <taxon>Campylobacterales</taxon>
        <taxon>Campylobacteraceae</taxon>
        <taxon>Campylobacter</taxon>
    </lineage>
</organism>
<dbReference type="PANTHER" id="PTHR11076">
    <property type="entry name" value="DNA REPAIR POLYMERASE UMUC / TRANSFERASE FAMILY MEMBER"/>
    <property type="match status" value="1"/>
</dbReference>
<dbReference type="Proteomes" id="UP000028486">
    <property type="component" value="Chromosome"/>
</dbReference>
<gene>
    <name evidence="5" type="primary">dinP</name>
    <name evidence="5" type="ORF">CIG1485E_0527</name>
</gene>
<dbReference type="InterPro" id="IPR001126">
    <property type="entry name" value="UmuC"/>
</dbReference>
<dbReference type="Pfam" id="PF11799">
    <property type="entry name" value="IMS_C"/>
    <property type="match status" value="1"/>
</dbReference>
<dbReference type="GO" id="GO:0003887">
    <property type="term" value="F:DNA-directed DNA polymerase activity"/>
    <property type="evidence" value="ECO:0007669"/>
    <property type="project" value="UniProtKB-KW"/>
</dbReference>
<dbReference type="Gene3D" id="1.10.150.20">
    <property type="entry name" value="5' to 3' exonuclease, C-terminal subdomain"/>
    <property type="match status" value="1"/>
</dbReference>
<dbReference type="InterPro" id="IPR043128">
    <property type="entry name" value="Rev_trsase/Diguanyl_cyclase"/>
</dbReference>
<protein>
    <submittedName>
        <fullName evidence="5">DNA polymerase IV</fullName>
    </submittedName>
</protein>
<accession>A0A076FA91</accession>
<dbReference type="GO" id="GO:0003684">
    <property type="term" value="F:damaged DNA binding"/>
    <property type="evidence" value="ECO:0007669"/>
    <property type="project" value="InterPro"/>
</dbReference>
<dbReference type="InterPro" id="IPR043502">
    <property type="entry name" value="DNA/RNA_pol_sf"/>
</dbReference>
<dbReference type="Gene3D" id="3.40.1170.60">
    <property type="match status" value="1"/>
</dbReference>
<keyword evidence="3" id="KW-0548">Nucleotidyltransferase</keyword>
<evidence type="ECO:0000256" key="3">
    <source>
        <dbReference type="ARBA" id="ARBA00022932"/>
    </source>
</evidence>
<evidence type="ECO:0000256" key="2">
    <source>
        <dbReference type="ARBA" id="ARBA00022457"/>
    </source>
</evidence>
<evidence type="ECO:0000313" key="5">
    <source>
        <dbReference type="EMBL" id="AII14392.1"/>
    </source>
</evidence>
<dbReference type="CDD" id="cd03586">
    <property type="entry name" value="PolY_Pol_IV_kappa"/>
    <property type="match status" value="1"/>
</dbReference>
<dbReference type="InterPro" id="IPR017961">
    <property type="entry name" value="DNA_pol_Y-fam_little_finger"/>
</dbReference>
<evidence type="ECO:0000259" key="4">
    <source>
        <dbReference type="PROSITE" id="PS50173"/>
    </source>
</evidence>
<dbReference type="eggNOG" id="COG0389">
    <property type="taxonomic scope" value="Bacteria"/>
</dbReference>
<name>A0A076FA91_9BACT</name>
<dbReference type="KEGG" id="caj:CIG1485E_0527"/>
<reference evidence="6" key="1">
    <citation type="journal article" date="2014" name="Genome Announc.">
        <title>Complete Genome Sequence of Campylobacter iguaniorum Strain 1485ET, Isolated from a Bearded Dragon (Pogona vitticeps).</title>
        <authorList>
            <person name="Gilbert M.J."/>
            <person name="Miller W.G."/>
            <person name="Yee E."/>
            <person name="Kik M."/>
            <person name="Wagenaar J.A."/>
            <person name="Duim B."/>
        </authorList>
    </citation>
    <scope>NUCLEOTIDE SEQUENCE [LARGE SCALE GENOMIC DNA]</scope>
    <source>
        <strain evidence="6">1485E</strain>
    </source>
</reference>
<dbReference type="EMBL" id="CP009043">
    <property type="protein sequence ID" value="AII14392.1"/>
    <property type="molecule type" value="Genomic_DNA"/>
</dbReference>
<keyword evidence="6" id="KW-1185">Reference proteome</keyword>
<dbReference type="GO" id="GO:0042276">
    <property type="term" value="P:error-prone translesion synthesis"/>
    <property type="evidence" value="ECO:0007669"/>
    <property type="project" value="TreeGrafter"/>
</dbReference>
<dbReference type="PROSITE" id="PS50173">
    <property type="entry name" value="UMUC"/>
    <property type="match status" value="1"/>
</dbReference>
<dbReference type="STRING" id="1244531.CIG2463D_0527"/>
<dbReference type="GO" id="GO:0006281">
    <property type="term" value="P:DNA repair"/>
    <property type="evidence" value="ECO:0007669"/>
    <property type="project" value="InterPro"/>
</dbReference>
<dbReference type="GO" id="GO:0005829">
    <property type="term" value="C:cytosol"/>
    <property type="evidence" value="ECO:0007669"/>
    <property type="project" value="TreeGrafter"/>
</dbReference>
<keyword evidence="3" id="KW-0808">Transferase</keyword>
<dbReference type="RefSeq" id="WP_038453417.1">
    <property type="nucleotide sequence ID" value="NZ_CP009043.1"/>
</dbReference>
<keyword evidence="2" id="KW-0515">Mutator protein</keyword>
<dbReference type="InterPro" id="IPR022880">
    <property type="entry name" value="DNApol_IV"/>
</dbReference>
<dbReference type="Gene3D" id="3.30.70.270">
    <property type="match status" value="1"/>
</dbReference>
<comment type="similarity">
    <text evidence="1">Belongs to the DNA polymerase type-Y family.</text>
</comment>
<dbReference type="PANTHER" id="PTHR11076:SF33">
    <property type="entry name" value="DNA POLYMERASE KAPPA"/>
    <property type="match status" value="1"/>
</dbReference>
<proteinExistence type="inferred from homology"/>
<dbReference type="HOGENOM" id="CLU_012348_1_1_7"/>
<dbReference type="SUPFAM" id="SSF100879">
    <property type="entry name" value="Lesion bypass DNA polymerase (Y-family), little finger domain"/>
    <property type="match status" value="1"/>
</dbReference>
<sequence length="380" mass="42559">MFLHIDLDCFFVSAARVKDPSLNGKVVAVAGGNKTDIFGDFIESGVIVSASYEARAQGIVCTTHSNLAKKICPEIIILPTDFELYSELSNKLFTLLLNFTNEIEKYSIDEYFVDLAGTKFDSNPLEFAKFLKEKIQNELGLPCSIGLSKTKFIAKFATNLAKPNGIRLISSPDEISEFEISKFPGVGKSASKFLNSRGITHIKDVLNAKSVFDKLGKNGITLYERICALDSDKIEKQRQRKSLAMARTFAPIYDRSIIEKRLLVLCRYVSFDVYTLGLNPSKFELKIRYKDRQSISASVTLHEIFTQKLLEKTIKELFFTHDKFSDFAITYLSVAVGGLDTKESKSLFDNLPNKNKTIDNALTKIRLKYGVDAIKSGGEI</sequence>
<evidence type="ECO:0000313" key="6">
    <source>
        <dbReference type="Proteomes" id="UP000028486"/>
    </source>
</evidence>
<dbReference type="InterPro" id="IPR036775">
    <property type="entry name" value="DNA_pol_Y-fam_lit_finger_sf"/>
</dbReference>
<dbReference type="Gene3D" id="3.30.1490.100">
    <property type="entry name" value="DNA polymerase, Y-family, little finger domain"/>
    <property type="match status" value="1"/>
</dbReference>
<dbReference type="InterPro" id="IPR050116">
    <property type="entry name" value="DNA_polymerase-Y"/>
</dbReference>
<feature type="domain" description="UmuC" evidence="4">
    <location>
        <begin position="2"/>
        <end position="187"/>
    </location>
</feature>
<dbReference type="GO" id="GO:0009432">
    <property type="term" value="P:SOS response"/>
    <property type="evidence" value="ECO:0007669"/>
    <property type="project" value="TreeGrafter"/>
</dbReference>
<evidence type="ECO:0000256" key="1">
    <source>
        <dbReference type="ARBA" id="ARBA00010945"/>
    </source>
</evidence>
<dbReference type="OrthoDB" id="9808813at2"/>
<dbReference type="SUPFAM" id="SSF56672">
    <property type="entry name" value="DNA/RNA polymerases"/>
    <property type="match status" value="1"/>
</dbReference>
<dbReference type="Pfam" id="PF00817">
    <property type="entry name" value="IMS"/>
    <property type="match status" value="1"/>
</dbReference>